<dbReference type="Proteomes" id="UP001341840">
    <property type="component" value="Unassembled WGS sequence"/>
</dbReference>
<dbReference type="Pfam" id="PF12214">
    <property type="entry name" value="TPX2_importin"/>
    <property type="match status" value="1"/>
</dbReference>
<keyword evidence="3" id="KW-1185">Reference proteome</keyword>
<protein>
    <recommendedName>
        <fullName evidence="1">TPX2 central domain-containing protein</fullName>
    </recommendedName>
</protein>
<evidence type="ECO:0000259" key="1">
    <source>
        <dbReference type="Pfam" id="PF12214"/>
    </source>
</evidence>
<name>A0ABU6ZFJ7_9FABA</name>
<gene>
    <name evidence="2" type="ORF">PIB30_047691</name>
</gene>
<sequence length="58" mass="6527">MANMPKFKAHPLNKKILHASSLPPPIPRSTPHPPQLKVYVRETPKRAPVAFVSRAETF</sequence>
<feature type="non-terminal residue" evidence="2">
    <location>
        <position position="58"/>
    </location>
</feature>
<dbReference type="InterPro" id="IPR027330">
    <property type="entry name" value="TPX2_central_dom"/>
</dbReference>
<dbReference type="EMBL" id="JASCZI010272167">
    <property type="protein sequence ID" value="MED6220735.1"/>
    <property type="molecule type" value="Genomic_DNA"/>
</dbReference>
<reference evidence="2 3" key="1">
    <citation type="journal article" date="2023" name="Plants (Basel)">
        <title>Bridging the Gap: Combining Genomics and Transcriptomics Approaches to Understand Stylosanthes scabra, an Orphan Legume from the Brazilian Caatinga.</title>
        <authorList>
            <person name="Ferreira-Neto J.R.C."/>
            <person name="da Silva M.D."/>
            <person name="Binneck E."/>
            <person name="de Melo N.F."/>
            <person name="da Silva R.H."/>
            <person name="de Melo A.L.T.M."/>
            <person name="Pandolfi V."/>
            <person name="Bustamante F.O."/>
            <person name="Brasileiro-Vidal A.C."/>
            <person name="Benko-Iseppon A.M."/>
        </authorList>
    </citation>
    <scope>NUCLEOTIDE SEQUENCE [LARGE SCALE GENOMIC DNA]</scope>
    <source>
        <tissue evidence="2">Leaves</tissue>
    </source>
</reference>
<feature type="domain" description="TPX2 central" evidence="1">
    <location>
        <begin position="3"/>
        <end position="47"/>
    </location>
</feature>
<accession>A0ABU6ZFJ7</accession>
<proteinExistence type="predicted"/>
<organism evidence="2 3">
    <name type="scientific">Stylosanthes scabra</name>
    <dbReference type="NCBI Taxonomy" id="79078"/>
    <lineage>
        <taxon>Eukaryota</taxon>
        <taxon>Viridiplantae</taxon>
        <taxon>Streptophyta</taxon>
        <taxon>Embryophyta</taxon>
        <taxon>Tracheophyta</taxon>
        <taxon>Spermatophyta</taxon>
        <taxon>Magnoliopsida</taxon>
        <taxon>eudicotyledons</taxon>
        <taxon>Gunneridae</taxon>
        <taxon>Pentapetalae</taxon>
        <taxon>rosids</taxon>
        <taxon>fabids</taxon>
        <taxon>Fabales</taxon>
        <taxon>Fabaceae</taxon>
        <taxon>Papilionoideae</taxon>
        <taxon>50 kb inversion clade</taxon>
        <taxon>dalbergioids sensu lato</taxon>
        <taxon>Dalbergieae</taxon>
        <taxon>Pterocarpus clade</taxon>
        <taxon>Stylosanthes</taxon>
    </lineage>
</organism>
<evidence type="ECO:0000313" key="3">
    <source>
        <dbReference type="Proteomes" id="UP001341840"/>
    </source>
</evidence>
<evidence type="ECO:0000313" key="2">
    <source>
        <dbReference type="EMBL" id="MED6220735.1"/>
    </source>
</evidence>
<comment type="caution">
    <text evidence="2">The sequence shown here is derived from an EMBL/GenBank/DDBJ whole genome shotgun (WGS) entry which is preliminary data.</text>
</comment>